<organism evidence="3 4">
    <name type="scientific">Rapidithrix thailandica</name>
    <dbReference type="NCBI Taxonomy" id="413964"/>
    <lineage>
        <taxon>Bacteria</taxon>
        <taxon>Pseudomonadati</taxon>
        <taxon>Bacteroidota</taxon>
        <taxon>Cytophagia</taxon>
        <taxon>Cytophagales</taxon>
        <taxon>Flammeovirgaceae</taxon>
        <taxon>Rapidithrix</taxon>
    </lineage>
</organism>
<dbReference type="PANTHER" id="PTHR43804">
    <property type="entry name" value="LD18447P"/>
    <property type="match status" value="1"/>
</dbReference>
<dbReference type="InterPro" id="IPR045853">
    <property type="entry name" value="Pep_chain_release_fac_I_sf"/>
</dbReference>
<dbReference type="AlphaFoldDB" id="A0AAW9SFZ9"/>
<keyword evidence="4" id="KW-1185">Reference proteome</keyword>
<feature type="domain" description="Prokaryotic-type class I peptide chain release factors" evidence="2">
    <location>
        <begin position="121"/>
        <end position="137"/>
    </location>
</feature>
<dbReference type="Proteomes" id="UP001403385">
    <property type="component" value="Unassembled WGS sequence"/>
</dbReference>
<dbReference type="PROSITE" id="PS00745">
    <property type="entry name" value="RF_PROK_I"/>
    <property type="match status" value="1"/>
</dbReference>
<reference evidence="3 4" key="1">
    <citation type="submission" date="2024-04" db="EMBL/GenBank/DDBJ databases">
        <title>Novel genus in family Flammeovirgaceae.</title>
        <authorList>
            <person name="Nguyen T.H."/>
            <person name="Vuong T.Q."/>
            <person name="Le H."/>
            <person name="Kim S.-G."/>
        </authorList>
    </citation>
    <scope>NUCLEOTIDE SEQUENCE [LARGE SCALE GENOMIC DNA]</scope>
    <source>
        <strain evidence="3 4">JCM 23209</strain>
    </source>
</reference>
<evidence type="ECO:0000256" key="1">
    <source>
        <dbReference type="ARBA" id="ARBA00010835"/>
    </source>
</evidence>
<dbReference type="InterPro" id="IPR050057">
    <property type="entry name" value="Prokaryotic/Mito_RF"/>
</dbReference>
<dbReference type="EMBL" id="JBDKWZ010000016">
    <property type="protein sequence ID" value="MEN7550730.1"/>
    <property type="molecule type" value="Genomic_DNA"/>
</dbReference>
<dbReference type="InterPro" id="IPR000352">
    <property type="entry name" value="Pep_chain_release_fac_I"/>
</dbReference>
<dbReference type="InterPro" id="IPR017509">
    <property type="entry name" value="PrfH"/>
</dbReference>
<dbReference type="PANTHER" id="PTHR43804:SF9">
    <property type="entry name" value="PEPTIDE CHAIN RELEASE FACTOR HOMOLOG-RELATED"/>
    <property type="match status" value="1"/>
</dbReference>
<dbReference type="RefSeq" id="WP_346823512.1">
    <property type="nucleotide sequence ID" value="NZ_JBDKWZ010000016.1"/>
</dbReference>
<dbReference type="Gene3D" id="3.30.160.20">
    <property type="match status" value="1"/>
</dbReference>
<sequence length="212" mass="24350">MGNDCVLLQITAGRGPAECCWAVAQVVKTLITEFKKLKFPYEVLQRTPGPEPGTLYSAVLQIKGPMAKTYVESWQGTLQWIGKSHYRKYHKRKNWFVGVSVLDRKNSESWKESELEYQTFRASGPGGQHVNKTNSAVRLLHKPTGLSVTSSDSRSQHQNKKMALQRFTEVFEAYRLKKFQEQAEEQWKEHLTLQRGNPVKVFKGKEFKEVST</sequence>
<evidence type="ECO:0000313" key="4">
    <source>
        <dbReference type="Proteomes" id="UP001403385"/>
    </source>
</evidence>
<dbReference type="Pfam" id="PF00472">
    <property type="entry name" value="RF-1"/>
    <property type="match status" value="1"/>
</dbReference>
<accession>A0AAW9SFZ9</accession>
<dbReference type="NCBIfam" id="TIGR03072">
    <property type="entry name" value="release_prfH"/>
    <property type="match status" value="1"/>
</dbReference>
<evidence type="ECO:0000313" key="3">
    <source>
        <dbReference type="EMBL" id="MEN7550730.1"/>
    </source>
</evidence>
<proteinExistence type="inferred from homology"/>
<name>A0AAW9SFZ9_9BACT</name>
<dbReference type="Gene3D" id="3.30.70.1660">
    <property type="match status" value="1"/>
</dbReference>
<gene>
    <name evidence="3" type="primary">prfH</name>
    <name evidence="3" type="ORF">AAG747_22610</name>
</gene>
<evidence type="ECO:0000259" key="2">
    <source>
        <dbReference type="PROSITE" id="PS00745"/>
    </source>
</evidence>
<comment type="caution">
    <text evidence="3">The sequence shown here is derived from an EMBL/GenBank/DDBJ whole genome shotgun (WGS) entry which is preliminary data.</text>
</comment>
<dbReference type="SUPFAM" id="SSF75620">
    <property type="entry name" value="Release factor"/>
    <property type="match status" value="1"/>
</dbReference>
<protein>
    <submittedName>
        <fullName evidence="3">Peptide chain release factor H</fullName>
    </submittedName>
</protein>
<comment type="similarity">
    <text evidence="1">Belongs to the prokaryotic/mitochondrial release factor family.</text>
</comment>
<dbReference type="GO" id="GO:0003747">
    <property type="term" value="F:translation release factor activity"/>
    <property type="evidence" value="ECO:0007669"/>
    <property type="project" value="InterPro"/>
</dbReference>